<dbReference type="Gene3D" id="3.40.50.170">
    <property type="entry name" value="Formyl transferase, N-terminal domain"/>
    <property type="match status" value="1"/>
</dbReference>
<dbReference type="EMBL" id="OBMM01000002">
    <property type="protein sequence ID" value="SOC16756.1"/>
    <property type="molecule type" value="Genomic_DNA"/>
</dbReference>
<gene>
    <name evidence="2" type="ORF">SAMN05428964_102407</name>
</gene>
<sequence>MLTFTYTIPLKIAILVDSELVDKNVFDFIKWADSRDNLDISHLIIQNSQIKYVNVIERILDRVKKRGIKRLLASQTFKIITLLEFLMIRRNEQFIGINSKFNALDIVKNKIETNPIFSRNGISLTFNEADLNRISACNFDLIIRFGSGILKGHILNTPRLGIISFHHGDNRVNRGGPAGFWEVLSRSTTTGVIIQKLTEELDGGDVLSRGSYPTQHYYVLNQQFIYKRSMHLLQDLLSKISLEGSLPKAEDHIPYSNQLFTLPFFKDQFLYLFITAQYFLKELGKKIFNIRKEKWKVAYVEQFWRNAVLRKSKTIPPTKNSFLADPFIYKNSDQTTIFVEEYYYNEKIGKISAYEVRKSDLIKYEKIIDEDFHLSFPYVFHYDGNVYMCPETNSINEIRIYICTNYPQRWEYHKTLMKNVSAADSIIFEHSGKWWIFTNIDSSGMGDHCSELHIFSSDSPLSQNWTAHPQNPVIVDANIARNAGILRDGDKVYRVSQSHGFKVYGVKSSIREITFDSHNYCESEICVISPYINGEKKNTHHFFSHENFTVFDYK</sequence>
<dbReference type="InterPro" id="IPR036477">
    <property type="entry name" value="Formyl_transf_N_sf"/>
</dbReference>
<dbReference type="Pfam" id="PF24793">
    <property type="entry name" value="GINT1_N"/>
    <property type="match status" value="1"/>
</dbReference>
<evidence type="ECO:0000313" key="2">
    <source>
        <dbReference type="EMBL" id="SOC16756.1"/>
    </source>
</evidence>
<evidence type="ECO:0000313" key="3">
    <source>
        <dbReference type="Proteomes" id="UP000219068"/>
    </source>
</evidence>
<organism evidence="2 3">
    <name type="scientific">Thalassospira xiamenensis</name>
    <dbReference type="NCBI Taxonomy" id="220697"/>
    <lineage>
        <taxon>Bacteria</taxon>
        <taxon>Pseudomonadati</taxon>
        <taxon>Pseudomonadota</taxon>
        <taxon>Alphaproteobacteria</taxon>
        <taxon>Rhodospirillales</taxon>
        <taxon>Thalassospiraceae</taxon>
        <taxon>Thalassospira</taxon>
    </lineage>
</organism>
<name>A0A285T663_9PROT</name>
<dbReference type="SUPFAM" id="SSF53328">
    <property type="entry name" value="Formyltransferase"/>
    <property type="match status" value="1"/>
</dbReference>
<dbReference type="RefSeq" id="WP_097051804.1">
    <property type="nucleotide sequence ID" value="NZ_OBMM01000002.1"/>
</dbReference>
<dbReference type="Proteomes" id="UP000219068">
    <property type="component" value="Unassembled WGS sequence"/>
</dbReference>
<dbReference type="SUPFAM" id="SSF75005">
    <property type="entry name" value="Arabinanase/levansucrase/invertase"/>
    <property type="match status" value="1"/>
</dbReference>
<dbReference type="InterPro" id="IPR056442">
    <property type="entry name" value="GINT1_N"/>
</dbReference>
<dbReference type="AlphaFoldDB" id="A0A285T663"/>
<dbReference type="Gene3D" id="2.115.10.20">
    <property type="entry name" value="Glycosyl hydrolase domain, family 43"/>
    <property type="match status" value="1"/>
</dbReference>
<dbReference type="InterPro" id="IPR023296">
    <property type="entry name" value="Glyco_hydro_beta-prop_sf"/>
</dbReference>
<evidence type="ECO:0000259" key="1">
    <source>
        <dbReference type="Pfam" id="PF24793"/>
    </source>
</evidence>
<reference evidence="2 3" key="1">
    <citation type="submission" date="2017-08" db="EMBL/GenBank/DDBJ databases">
        <authorList>
            <person name="de Groot N.N."/>
        </authorList>
    </citation>
    <scope>NUCLEOTIDE SEQUENCE [LARGE SCALE GENOMIC DNA]</scope>
    <source>
        <strain evidence="2 3">USBA 78</strain>
    </source>
</reference>
<protein>
    <recommendedName>
        <fullName evidence="1">Glucosamine inositolphosphorylceramide transferase 1 N-terminal domain-containing protein</fullName>
    </recommendedName>
</protein>
<feature type="domain" description="Glucosamine inositolphosphorylceramide transferase 1 N-terminal" evidence="1">
    <location>
        <begin position="319"/>
        <end position="525"/>
    </location>
</feature>
<accession>A0A285T663</accession>
<proteinExistence type="predicted"/>